<dbReference type="AlphaFoldDB" id="X0TU40"/>
<dbReference type="EMBL" id="BARS01018647">
    <property type="protein sequence ID" value="GAF96744.1"/>
    <property type="molecule type" value="Genomic_DNA"/>
</dbReference>
<evidence type="ECO:0000313" key="1">
    <source>
        <dbReference type="EMBL" id="GAF96744.1"/>
    </source>
</evidence>
<accession>X0TU40</accession>
<comment type="caution">
    <text evidence="1">The sequence shown here is derived from an EMBL/GenBank/DDBJ whole genome shotgun (WGS) entry which is preliminary data.</text>
</comment>
<organism evidence="1">
    <name type="scientific">marine sediment metagenome</name>
    <dbReference type="NCBI Taxonomy" id="412755"/>
    <lineage>
        <taxon>unclassified sequences</taxon>
        <taxon>metagenomes</taxon>
        <taxon>ecological metagenomes</taxon>
    </lineage>
</organism>
<feature type="non-terminal residue" evidence="1">
    <location>
        <position position="1"/>
    </location>
</feature>
<name>X0TU40_9ZZZZ</name>
<gene>
    <name evidence="1" type="ORF">S01H1_30317</name>
</gene>
<sequence>LREPHAKREYTKRQKVDDVPTYISKFATAPIQLPCKIYTLSNRRTLKWIAELVYVDDRFGSSFVRHGEVRKRAAYIVRILGVYQNKSSASKKVSPTSLDSTCSNQETTPPVNATELKLINTSDLEPYHQALIGKVVTSLTKCNEIIQRRAEKCSASGWNAWKILASGKEIKTQKKQKNKKTNDIVYIGGGFLNPTKRNSEQVAAYLKKHHLPPTAKLPSLTQLELRDFWYSQADIRGGIQPFL</sequence>
<proteinExistence type="predicted"/>
<protein>
    <submittedName>
        <fullName evidence="1">Uncharacterized protein</fullName>
    </submittedName>
</protein>
<reference evidence="1" key="1">
    <citation type="journal article" date="2014" name="Front. Microbiol.">
        <title>High frequency of phylogenetically diverse reductive dehalogenase-homologous genes in deep subseafloor sedimentary metagenomes.</title>
        <authorList>
            <person name="Kawai M."/>
            <person name="Futagami T."/>
            <person name="Toyoda A."/>
            <person name="Takaki Y."/>
            <person name="Nishi S."/>
            <person name="Hori S."/>
            <person name="Arai W."/>
            <person name="Tsubouchi T."/>
            <person name="Morono Y."/>
            <person name="Uchiyama I."/>
            <person name="Ito T."/>
            <person name="Fujiyama A."/>
            <person name="Inagaki F."/>
            <person name="Takami H."/>
        </authorList>
    </citation>
    <scope>NUCLEOTIDE SEQUENCE</scope>
    <source>
        <strain evidence="1">Expedition CK06-06</strain>
    </source>
</reference>